<dbReference type="GO" id="GO:0043565">
    <property type="term" value="F:sequence-specific DNA binding"/>
    <property type="evidence" value="ECO:0007669"/>
    <property type="project" value="InterPro"/>
</dbReference>
<keyword evidence="2" id="KW-0238">DNA-binding</keyword>
<dbReference type="PROSITE" id="PS01124">
    <property type="entry name" value="HTH_ARAC_FAMILY_2"/>
    <property type="match status" value="1"/>
</dbReference>
<dbReference type="SMART" id="SM00342">
    <property type="entry name" value="HTH_ARAC"/>
    <property type="match status" value="1"/>
</dbReference>
<protein>
    <submittedName>
        <fullName evidence="5">AraC family transcriptional regulator</fullName>
    </submittedName>
</protein>
<dbReference type="SUPFAM" id="SSF51182">
    <property type="entry name" value="RmlC-like cupins"/>
    <property type="match status" value="1"/>
</dbReference>
<name>A0A415E6E5_9FIRM</name>
<evidence type="ECO:0000313" key="6">
    <source>
        <dbReference type="Proteomes" id="UP000284841"/>
    </source>
</evidence>
<dbReference type="AlphaFoldDB" id="A0A415E6E5"/>
<dbReference type="InterPro" id="IPR020449">
    <property type="entry name" value="Tscrpt_reg_AraC-type_HTH"/>
</dbReference>
<comment type="caution">
    <text evidence="5">The sequence shown here is derived from an EMBL/GenBank/DDBJ whole genome shotgun (WGS) entry which is preliminary data.</text>
</comment>
<dbReference type="OrthoDB" id="9778008at2"/>
<dbReference type="InterPro" id="IPR003313">
    <property type="entry name" value="AraC-bd"/>
</dbReference>
<evidence type="ECO:0000256" key="3">
    <source>
        <dbReference type="ARBA" id="ARBA00023163"/>
    </source>
</evidence>
<dbReference type="InterPro" id="IPR009057">
    <property type="entry name" value="Homeodomain-like_sf"/>
</dbReference>
<proteinExistence type="predicted"/>
<dbReference type="PRINTS" id="PR00032">
    <property type="entry name" value="HTHARAC"/>
</dbReference>
<dbReference type="Gene3D" id="2.60.120.10">
    <property type="entry name" value="Jelly Rolls"/>
    <property type="match status" value="1"/>
</dbReference>
<dbReference type="InterPro" id="IPR011051">
    <property type="entry name" value="RmlC_Cupin_sf"/>
</dbReference>
<feature type="domain" description="HTH araC/xylS-type" evidence="4">
    <location>
        <begin position="195"/>
        <end position="293"/>
    </location>
</feature>
<dbReference type="RefSeq" id="WP_118333450.1">
    <property type="nucleotide sequence ID" value="NZ_AP025567.1"/>
</dbReference>
<keyword evidence="1" id="KW-0805">Transcription regulation</keyword>
<keyword evidence="6" id="KW-1185">Reference proteome</keyword>
<dbReference type="PANTHER" id="PTHR43280:SF28">
    <property type="entry name" value="HTH-TYPE TRANSCRIPTIONAL ACTIVATOR RHAS"/>
    <property type="match status" value="1"/>
</dbReference>
<organism evidence="5 6">
    <name type="scientific">Emergencia timonensis</name>
    <dbReference type="NCBI Taxonomy" id="1776384"/>
    <lineage>
        <taxon>Bacteria</taxon>
        <taxon>Bacillati</taxon>
        <taxon>Bacillota</taxon>
        <taxon>Clostridia</taxon>
        <taxon>Peptostreptococcales</taxon>
        <taxon>Anaerovoracaceae</taxon>
        <taxon>Emergencia</taxon>
    </lineage>
</organism>
<reference evidence="5 6" key="1">
    <citation type="submission" date="2018-08" db="EMBL/GenBank/DDBJ databases">
        <title>A genome reference for cultivated species of the human gut microbiota.</title>
        <authorList>
            <person name="Zou Y."/>
            <person name="Xue W."/>
            <person name="Luo G."/>
        </authorList>
    </citation>
    <scope>NUCLEOTIDE SEQUENCE [LARGE SCALE GENOMIC DNA]</scope>
    <source>
        <strain evidence="5 6">AM07-24</strain>
    </source>
</reference>
<dbReference type="SUPFAM" id="SSF46689">
    <property type="entry name" value="Homeodomain-like"/>
    <property type="match status" value="1"/>
</dbReference>
<dbReference type="PANTHER" id="PTHR43280">
    <property type="entry name" value="ARAC-FAMILY TRANSCRIPTIONAL REGULATOR"/>
    <property type="match status" value="1"/>
</dbReference>
<evidence type="ECO:0000313" key="5">
    <source>
        <dbReference type="EMBL" id="RHJ89357.1"/>
    </source>
</evidence>
<sequence>MIVNQLQLAEDQREIMQRITPGFPVSVYQTDFSAKPYKSVIWHWHEDFQFCWVYRGTVHFQVVDQSYTLPKDSGIFINCRLAHTAEPLSPDAAYYCVDTHPDLICPDAESVVYKQMVEPFIQSTSSPVFIFSDDTPEGIAVLSSLKRIFTLFNQDGLLGRELFIQSEILRLWPSILKRAQNAGSPVSALGNERIKKIVTYIEGHYAEKITLRSIAAQIFLSPEECSRYFKKIIGTSLFAFISQYRIKKSLDLLSNTELTIAEVAQRCGFSTQSYYTSCFKKIKGCTPNQYRSSPTQYLNSI</sequence>
<dbReference type="PROSITE" id="PS00041">
    <property type="entry name" value="HTH_ARAC_FAMILY_1"/>
    <property type="match status" value="1"/>
</dbReference>
<gene>
    <name evidence="5" type="ORF">DW099_01920</name>
</gene>
<dbReference type="GO" id="GO:0003700">
    <property type="term" value="F:DNA-binding transcription factor activity"/>
    <property type="evidence" value="ECO:0007669"/>
    <property type="project" value="InterPro"/>
</dbReference>
<accession>A0A415E6E5</accession>
<dbReference type="STRING" id="1776384.GCA_900086585_02665"/>
<evidence type="ECO:0000256" key="2">
    <source>
        <dbReference type="ARBA" id="ARBA00023125"/>
    </source>
</evidence>
<evidence type="ECO:0000256" key="1">
    <source>
        <dbReference type="ARBA" id="ARBA00023015"/>
    </source>
</evidence>
<dbReference type="Pfam" id="PF12833">
    <property type="entry name" value="HTH_18"/>
    <property type="match status" value="1"/>
</dbReference>
<dbReference type="Proteomes" id="UP000284841">
    <property type="component" value="Unassembled WGS sequence"/>
</dbReference>
<dbReference type="InterPro" id="IPR014710">
    <property type="entry name" value="RmlC-like_jellyroll"/>
</dbReference>
<keyword evidence="3" id="KW-0804">Transcription</keyword>
<dbReference type="Gene3D" id="1.10.10.60">
    <property type="entry name" value="Homeodomain-like"/>
    <property type="match status" value="2"/>
</dbReference>
<evidence type="ECO:0000259" key="4">
    <source>
        <dbReference type="PROSITE" id="PS01124"/>
    </source>
</evidence>
<dbReference type="EMBL" id="QRMS01000001">
    <property type="protein sequence ID" value="RHJ89357.1"/>
    <property type="molecule type" value="Genomic_DNA"/>
</dbReference>
<dbReference type="Pfam" id="PF02311">
    <property type="entry name" value="AraC_binding"/>
    <property type="match status" value="1"/>
</dbReference>
<dbReference type="InterPro" id="IPR018062">
    <property type="entry name" value="HTH_AraC-typ_CS"/>
</dbReference>
<dbReference type="InterPro" id="IPR018060">
    <property type="entry name" value="HTH_AraC"/>
</dbReference>